<dbReference type="CDD" id="cd01189">
    <property type="entry name" value="INT_ICEBs1_C_like"/>
    <property type="match status" value="1"/>
</dbReference>
<keyword evidence="3" id="KW-0233">DNA recombination</keyword>
<dbReference type="RefSeq" id="WP_254249747.1">
    <property type="nucleotide sequence ID" value="NZ_CP073809.1"/>
</dbReference>
<dbReference type="GO" id="GO:0015074">
    <property type="term" value="P:DNA integration"/>
    <property type="evidence" value="ECO:0007669"/>
    <property type="project" value="InterPro"/>
</dbReference>
<organism evidence="5 6">
    <name type="scientific">Macrococcus equipercicus</name>
    <dbReference type="NCBI Taxonomy" id="69967"/>
    <lineage>
        <taxon>Bacteria</taxon>
        <taxon>Bacillati</taxon>
        <taxon>Bacillota</taxon>
        <taxon>Bacilli</taxon>
        <taxon>Bacillales</taxon>
        <taxon>Staphylococcaceae</taxon>
        <taxon>Macrococcus</taxon>
    </lineage>
</organism>
<dbReference type="Pfam" id="PF00589">
    <property type="entry name" value="Phage_integrase"/>
    <property type="match status" value="1"/>
</dbReference>
<feature type="domain" description="Tyr recombinase" evidence="4">
    <location>
        <begin position="167"/>
        <end position="343"/>
    </location>
</feature>
<dbReference type="Gene3D" id="1.10.443.10">
    <property type="entry name" value="Intergrase catalytic core"/>
    <property type="match status" value="1"/>
</dbReference>
<dbReference type="Gene3D" id="1.10.150.130">
    <property type="match status" value="1"/>
</dbReference>
<dbReference type="InterPro" id="IPR010998">
    <property type="entry name" value="Integrase_recombinase_N"/>
</dbReference>
<dbReference type="PROSITE" id="PS51898">
    <property type="entry name" value="TYR_RECOMBINASE"/>
    <property type="match status" value="1"/>
</dbReference>
<evidence type="ECO:0000313" key="5">
    <source>
        <dbReference type="EMBL" id="UTH13330.1"/>
    </source>
</evidence>
<dbReference type="KEGG" id="mequ:KFV11_08660"/>
<gene>
    <name evidence="5" type="ORF">KFV11_08660</name>
</gene>
<comment type="similarity">
    <text evidence="1">Belongs to the 'phage' integrase family.</text>
</comment>
<dbReference type="InterPro" id="IPR011010">
    <property type="entry name" value="DNA_brk_join_enz"/>
</dbReference>
<dbReference type="EMBL" id="CP073809">
    <property type="protein sequence ID" value="UTH13330.1"/>
    <property type="molecule type" value="Genomic_DNA"/>
</dbReference>
<evidence type="ECO:0000256" key="2">
    <source>
        <dbReference type="ARBA" id="ARBA00023125"/>
    </source>
</evidence>
<dbReference type="GO" id="GO:0006310">
    <property type="term" value="P:DNA recombination"/>
    <property type="evidence" value="ECO:0007669"/>
    <property type="project" value="UniProtKB-KW"/>
</dbReference>
<evidence type="ECO:0000256" key="3">
    <source>
        <dbReference type="ARBA" id="ARBA00023172"/>
    </source>
</evidence>
<dbReference type="Proteomes" id="UP001057381">
    <property type="component" value="Chromosome"/>
</dbReference>
<dbReference type="InterPro" id="IPR002104">
    <property type="entry name" value="Integrase_catalytic"/>
</dbReference>
<dbReference type="InterPro" id="IPR050090">
    <property type="entry name" value="Tyrosine_recombinase_XerCD"/>
</dbReference>
<accession>A0A9Q9F112</accession>
<proteinExistence type="inferred from homology"/>
<dbReference type="AlphaFoldDB" id="A0A9Q9F112"/>
<dbReference type="GO" id="GO:0003677">
    <property type="term" value="F:DNA binding"/>
    <property type="evidence" value="ECO:0007669"/>
    <property type="project" value="UniProtKB-KW"/>
</dbReference>
<dbReference type="InterPro" id="IPR013762">
    <property type="entry name" value="Integrase-like_cat_sf"/>
</dbReference>
<evidence type="ECO:0000256" key="1">
    <source>
        <dbReference type="ARBA" id="ARBA00008857"/>
    </source>
</evidence>
<keyword evidence="2" id="KW-0238">DNA-binding</keyword>
<protein>
    <submittedName>
        <fullName evidence="5">Site-specific integrase</fullName>
    </submittedName>
</protein>
<dbReference type="PANTHER" id="PTHR30349:SF64">
    <property type="entry name" value="PROPHAGE INTEGRASE INTD-RELATED"/>
    <property type="match status" value="1"/>
</dbReference>
<dbReference type="PANTHER" id="PTHR30349">
    <property type="entry name" value="PHAGE INTEGRASE-RELATED"/>
    <property type="match status" value="1"/>
</dbReference>
<sequence>MKVNQRGSSYEYYFRHEGQRFRKGGFKTSAEAKKAMKEKVAELAGGFNVDEKTPFVVYMKEWIRINKKDELAPRALQTYYNALAVFEEKFGRISIGKITQMRYRELLKEYGEGKYLKEPKDGRTTDSVKKLNMCLRACFNDAVNEGLIVKNPAYGAKPSGKKDSKPEDDKFIQKDMFIKLSDAMTKKNEYSYLFIYILCITGARFGEVQNLKYDHFNYKDNTLHLPGTKTESAARTIPLLPSEMKHIKKTLMAMPKNMNGFIFYTGSNLITHNSVTKVFKNFCLENKLGNRTLHSLRHTHASVLLSEGVSITYISKRLGHKDINITLKVYSHLLDEHDEQERQLMIEKMTKLKSVVDK</sequence>
<evidence type="ECO:0000259" key="4">
    <source>
        <dbReference type="PROSITE" id="PS51898"/>
    </source>
</evidence>
<name>A0A9Q9F112_9STAP</name>
<dbReference type="SUPFAM" id="SSF56349">
    <property type="entry name" value="DNA breaking-rejoining enzymes"/>
    <property type="match status" value="1"/>
</dbReference>
<evidence type="ECO:0000313" key="6">
    <source>
        <dbReference type="Proteomes" id="UP001057381"/>
    </source>
</evidence>
<reference evidence="5" key="1">
    <citation type="submission" date="2021-04" db="EMBL/GenBank/DDBJ databases">
        <title>Complete Genome Sequences of Macrococcus spp. from dog and cattle.</title>
        <authorList>
            <person name="Schwendener S."/>
            <person name="Perreten V."/>
        </authorList>
    </citation>
    <scope>NUCLEOTIDE SEQUENCE</scope>
    <source>
        <strain evidence="5">Epi0143-OL</strain>
    </source>
</reference>